<dbReference type="PANTHER" id="PTHR43308">
    <property type="entry name" value="OUTER MEMBRANE PROTEIN ALPHA-RELATED"/>
    <property type="match status" value="1"/>
</dbReference>
<keyword evidence="1" id="KW-0677">Repeat</keyword>
<dbReference type="InterPro" id="IPR003343">
    <property type="entry name" value="Big_2"/>
</dbReference>
<comment type="caution">
    <text evidence="4">The sequence shown here is derived from an EMBL/GenBank/DDBJ whole genome shotgun (WGS) entry which is preliminary data.</text>
</comment>
<name>A0ABV1G403_9FIRM</name>
<feature type="domain" description="SLH" evidence="3">
    <location>
        <begin position="440"/>
        <end position="503"/>
    </location>
</feature>
<evidence type="ECO:0000256" key="2">
    <source>
        <dbReference type="SAM" id="SignalP"/>
    </source>
</evidence>
<dbReference type="Pfam" id="PF02368">
    <property type="entry name" value="Big_2"/>
    <property type="match status" value="1"/>
</dbReference>
<evidence type="ECO:0000259" key="3">
    <source>
        <dbReference type="PROSITE" id="PS51272"/>
    </source>
</evidence>
<dbReference type="SUPFAM" id="SSF49373">
    <property type="entry name" value="Invasin/intimin cell-adhesion fragments"/>
    <property type="match status" value="1"/>
</dbReference>
<organism evidence="4 5">
    <name type="scientific">Faecousia intestinalis</name>
    <dbReference type="NCBI Taxonomy" id="3133167"/>
    <lineage>
        <taxon>Bacteria</taxon>
        <taxon>Bacillati</taxon>
        <taxon>Bacillota</taxon>
        <taxon>Clostridia</taxon>
        <taxon>Eubacteriales</taxon>
        <taxon>Oscillospiraceae</taxon>
        <taxon>Faecousia</taxon>
    </lineage>
</organism>
<dbReference type="PROSITE" id="PS51272">
    <property type="entry name" value="SLH"/>
    <property type="match status" value="3"/>
</dbReference>
<feature type="domain" description="SLH" evidence="3">
    <location>
        <begin position="506"/>
        <end position="567"/>
    </location>
</feature>
<keyword evidence="2" id="KW-0732">Signal</keyword>
<dbReference type="RefSeq" id="WP_349134852.1">
    <property type="nucleotide sequence ID" value="NZ_JBBMFF010000127.1"/>
</dbReference>
<protein>
    <submittedName>
        <fullName evidence="4">S-layer homology domain-containing protein</fullName>
    </submittedName>
</protein>
<keyword evidence="5" id="KW-1185">Reference proteome</keyword>
<dbReference type="InterPro" id="IPR001119">
    <property type="entry name" value="SLH_dom"/>
</dbReference>
<proteinExistence type="predicted"/>
<dbReference type="EMBL" id="JBBMFF010000127">
    <property type="protein sequence ID" value="MEQ2510146.1"/>
    <property type="molecule type" value="Genomic_DNA"/>
</dbReference>
<evidence type="ECO:0000256" key="1">
    <source>
        <dbReference type="ARBA" id="ARBA00022737"/>
    </source>
</evidence>
<accession>A0ABV1G403</accession>
<sequence length="567" mass="60800">MKKRCLSLLLTLCLLAALAVPAFAQEAEKQPTLQPASEHPSVLLNTPTVEIPAVRAEIEPMCVPHASMRSLSIARGYEGYLYYSLYRGTYSGTYGYSIEVYRGTSITEANYVGGYADGYTSAEPQLLELSLDSALTSTLSAGTYTVVSTVLVAVNGEARPVSGTETKTQIQVVNNPIPLQGVYMESVKDVMYLDPGQEITTRVAFSPANTTARRNYELSISNESVFSALDFGNDITIRAEQPGSTTFYVLLGGYMGGFRLTVRGYTASMAQKEQTLHEGSSAKLSFTVSPDDGQTKAVWSSNDPQIVSVAQDGIITALREGSTIVNASLTFPDGRTGLASCAVTVTPHTGDVLSEQAPTASRDGWQQINCTVCGHEATHILSRRFLDLDGTQWYADGVDDIVDRGLMNGTGPVTFEPDSTMTRAMLVTVLWRSAGSPNEGTNGFTDVPADQWYTQAVAWAAQNGIVNGVGNNKFDPDAKITREQLAAVLYRYAGKVGMDVTARADLKLFPDAGSVSAYATDALSWCVANGIVNGTLEHGTAYLDPQGSATRAQVATLMSRYLKLTEA</sequence>
<feature type="domain" description="SLH" evidence="3">
    <location>
        <begin position="381"/>
        <end position="439"/>
    </location>
</feature>
<dbReference type="Gene3D" id="2.60.40.1080">
    <property type="match status" value="1"/>
</dbReference>
<reference evidence="4 5" key="1">
    <citation type="submission" date="2024-03" db="EMBL/GenBank/DDBJ databases">
        <title>Human intestinal bacterial collection.</title>
        <authorList>
            <person name="Pauvert C."/>
            <person name="Hitch T.C.A."/>
            <person name="Clavel T."/>
        </authorList>
    </citation>
    <scope>NUCLEOTIDE SEQUENCE [LARGE SCALE GENOMIC DNA]</scope>
    <source>
        <strain evidence="4 5">CLA-AA-H192</strain>
    </source>
</reference>
<feature type="chain" id="PRO_5045570808" evidence="2">
    <location>
        <begin position="25"/>
        <end position="567"/>
    </location>
</feature>
<evidence type="ECO:0000313" key="4">
    <source>
        <dbReference type="EMBL" id="MEQ2510146.1"/>
    </source>
</evidence>
<dbReference type="InterPro" id="IPR051465">
    <property type="entry name" value="Cell_Envelope_Struct_Comp"/>
</dbReference>
<dbReference type="Pfam" id="PF00395">
    <property type="entry name" value="SLH"/>
    <property type="match status" value="3"/>
</dbReference>
<dbReference type="InterPro" id="IPR008964">
    <property type="entry name" value="Invasin/intimin_cell_adhesion"/>
</dbReference>
<gene>
    <name evidence="4" type="ORF">WMO66_02600</name>
</gene>
<evidence type="ECO:0000313" key="5">
    <source>
        <dbReference type="Proteomes" id="UP001491552"/>
    </source>
</evidence>
<dbReference type="Proteomes" id="UP001491552">
    <property type="component" value="Unassembled WGS sequence"/>
</dbReference>
<feature type="signal peptide" evidence="2">
    <location>
        <begin position="1"/>
        <end position="24"/>
    </location>
</feature>